<dbReference type="Pfam" id="PF00171">
    <property type="entry name" value="Aldedh"/>
    <property type="match status" value="1"/>
</dbReference>
<organism evidence="11 12">
    <name type="scientific">Candidatus Thermochlorobacter aerophilus</name>
    <dbReference type="NCBI Taxonomy" id="1868324"/>
    <lineage>
        <taxon>Bacteria</taxon>
        <taxon>Pseudomonadati</taxon>
        <taxon>Chlorobiota</taxon>
        <taxon>Chlorobiia</taxon>
        <taxon>Chlorobiales</taxon>
        <taxon>Candidatus Thermochlorobacteriaceae</taxon>
        <taxon>Candidatus Thermochlorobacter</taxon>
    </lineage>
</organism>
<dbReference type="Gene3D" id="3.40.309.10">
    <property type="entry name" value="Aldehyde Dehydrogenase, Chain A, domain 2"/>
    <property type="match status" value="1"/>
</dbReference>
<name>A0A395LZG8_9BACT</name>
<evidence type="ECO:0000256" key="2">
    <source>
        <dbReference type="ARBA" id="ARBA00012884"/>
    </source>
</evidence>
<keyword evidence="3 9" id="KW-0560">Oxidoreductase</keyword>
<sequence length="532" mass="58464">MKDKKNAKAKHKSTKLHKFVNEPPTDFNEPANRRAMERALEKIRSRLGGNYPAMIAGKEIWRDEKIISVNPCNYRQVVGTFAKSTIEDAHAAIEAASEAFEYWKYTPAKWRAKLLLKAADKIRRRKHEFSAAMVFEVGKNWVEADMDTAEAIDFLEYYARSAMQLAEGQVVTPAPKWLGKEKNKMVYIPLGVGVVLPPWNFPLAILCGMTSAALVTGNSVVLKPSPDAPLIAHMFYEVMEEVGLPKGVLNLVYGGADVGEALVAHPKTRFIAFTGSKAVGLRINEVAAKMQEGQKWIKRVIAEMGGKDAIIIDREADLEAAVEGVVVSAFGFSGQKCSACSRAIIDAKIYDKFLDRLVKKVESLEVGDAESNAAVTAVSSERAFEKIRAYIEIGKKEGRLIAGGTCDKSKGYFIAPTVFADVMPHARIAQEEIFGPVLACIKAKDFDEALKIANDTEYGLTGSVYSRNAKKLERAEREFFVGNLYLNRKCTGALVGVHPFGGFNLSGTCSKTGSEDYLLLFVQGKSIAERIA</sequence>
<dbReference type="GO" id="GO:0009898">
    <property type="term" value="C:cytoplasmic side of plasma membrane"/>
    <property type="evidence" value="ECO:0007669"/>
    <property type="project" value="TreeGrafter"/>
</dbReference>
<evidence type="ECO:0000313" key="11">
    <source>
        <dbReference type="EMBL" id="RFM23933.1"/>
    </source>
</evidence>
<dbReference type="PROSITE" id="PS00070">
    <property type="entry name" value="ALDEHYDE_DEHYDR_CYS"/>
    <property type="match status" value="1"/>
</dbReference>
<dbReference type="SUPFAM" id="SSF53720">
    <property type="entry name" value="ALDH-like"/>
    <property type="match status" value="1"/>
</dbReference>
<dbReference type="Gene3D" id="3.40.605.10">
    <property type="entry name" value="Aldehyde Dehydrogenase, Chain A, domain 1"/>
    <property type="match status" value="1"/>
</dbReference>
<evidence type="ECO:0000256" key="3">
    <source>
        <dbReference type="ARBA" id="ARBA00023002"/>
    </source>
</evidence>
<reference evidence="11 12" key="1">
    <citation type="journal article" date="2011" name="ISME J.">
        <title>Community ecology of hot spring cyanobacterial mats: predominant populations and their functional potential.</title>
        <authorList>
            <person name="Klatt C.G."/>
            <person name="Wood J.M."/>
            <person name="Rusch D.B."/>
            <person name="Bateson M.M."/>
            <person name="Hamamura N."/>
            <person name="Heidelberg J.F."/>
            <person name="Grossman A.R."/>
            <person name="Bhaya D."/>
            <person name="Cohan F.M."/>
            <person name="Kuhl M."/>
            <person name="Bryant D.A."/>
            <person name="Ward D.M."/>
        </authorList>
    </citation>
    <scope>NUCLEOTIDE SEQUENCE [LARGE SCALE GENOMIC DNA]</scope>
    <source>
        <strain evidence="11">OS</strain>
    </source>
</reference>
<dbReference type="EC" id="1.2.1.88" evidence="2"/>
<comment type="catalytic activity">
    <reaction evidence="6">
        <text>L-glutamate 5-semialdehyde + NAD(+) + H2O = L-glutamate + NADH + 2 H(+)</text>
        <dbReference type="Rhea" id="RHEA:30235"/>
        <dbReference type="ChEBI" id="CHEBI:15377"/>
        <dbReference type="ChEBI" id="CHEBI:15378"/>
        <dbReference type="ChEBI" id="CHEBI:29985"/>
        <dbReference type="ChEBI" id="CHEBI:57540"/>
        <dbReference type="ChEBI" id="CHEBI:57945"/>
        <dbReference type="ChEBI" id="CHEBI:58066"/>
        <dbReference type="EC" id="1.2.1.88"/>
    </reaction>
</comment>
<accession>A0A395LZG8</accession>
<dbReference type="InterPro" id="IPR029510">
    <property type="entry name" value="Ald_DH_CS_GLU"/>
</dbReference>
<dbReference type="GO" id="GO:0004657">
    <property type="term" value="F:proline dehydrogenase activity"/>
    <property type="evidence" value="ECO:0007669"/>
    <property type="project" value="UniProtKB-ARBA"/>
</dbReference>
<dbReference type="EMBL" id="PHFL01000051">
    <property type="protein sequence ID" value="RFM23933.1"/>
    <property type="molecule type" value="Genomic_DNA"/>
</dbReference>
<dbReference type="InterPro" id="IPR016161">
    <property type="entry name" value="Ald_DH/histidinol_DH"/>
</dbReference>
<feature type="domain" description="Aldehyde dehydrogenase" evidence="10">
    <location>
        <begin position="64"/>
        <end position="526"/>
    </location>
</feature>
<evidence type="ECO:0000256" key="6">
    <source>
        <dbReference type="ARBA" id="ARBA00048142"/>
    </source>
</evidence>
<dbReference type="NCBIfam" id="NF002852">
    <property type="entry name" value="PRK03137.1"/>
    <property type="match status" value="1"/>
</dbReference>
<dbReference type="GO" id="GO:0003842">
    <property type="term" value="F:L-glutamate gamma-semialdehyde dehydrogenase activity"/>
    <property type="evidence" value="ECO:0007669"/>
    <property type="project" value="UniProtKB-EC"/>
</dbReference>
<evidence type="ECO:0000256" key="5">
    <source>
        <dbReference type="ARBA" id="ARBA00032259"/>
    </source>
</evidence>
<dbReference type="FunFam" id="3.40.309.10:FF:000005">
    <property type="entry name" value="1-pyrroline-5-carboxylate dehydrogenase 1"/>
    <property type="match status" value="1"/>
</dbReference>
<dbReference type="InterPro" id="IPR016162">
    <property type="entry name" value="Ald_DH_N"/>
</dbReference>
<comment type="similarity">
    <text evidence="7">Belongs to the aldehyde dehydrogenase family. RocA subfamily.</text>
</comment>
<comment type="caution">
    <text evidence="11">The sequence shown here is derived from an EMBL/GenBank/DDBJ whole genome shotgun (WGS) entry which is preliminary data.</text>
</comment>
<dbReference type="PANTHER" id="PTHR42862:SF1">
    <property type="entry name" value="DELTA-1-PYRROLINE-5-CARBOXYLATE DEHYDROGENASE 2, ISOFORM A-RELATED"/>
    <property type="match status" value="1"/>
</dbReference>
<dbReference type="InterPro" id="IPR016163">
    <property type="entry name" value="Ald_DH_C"/>
</dbReference>
<dbReference type="FunFam" id="3.40.605.10:FF:000045">
    <property type="entry name" value="1-pyrroline-5-carboxylate dehydrogenase 1"/>
    <property type="match status" value="1"/>
</dbReference>
<protein>
    <recommendedName>
        <fullName evidence="5">L-glutamate gamma-semialdehyde dehydrogenase</fullName>
        <ecNumber evidence="2">1.2.1.88</ecNumber>
    </recommendedName>
    <alternativeName>
        <fullName evidence="5">L-glutamate gamma-semialdehyde dehydrogenase</fullName>
    </alternativeName>
</protein>
<evidence type="ECO:0000256" key="9">
    <source>
        <dbReference type="RuleBase" id="RU003345"/>
    </source>
</evidence>
<dbReference type="Proteomes" id="UP000266389">
    <property type="component" value="Unassembled WGS sequence"/>
</dbReference>
<evidence type="ECO:0000256" key="4">
    <source>
        <dbReference type="ARBA" id="ARBA00023027"/>
    </source>
</evidence>
<dbReference type="GO" id="GO:0010133">
    <property type="term" value="P:L-proline catabolic process to L-glutamate"/>
    <property type="evidence" value="ECO:0007669"/>
    <property type="project" value="TreeGrafter"/>
</dbReference>
<keyword evidence="4" id="KW-0520">NAD</keyword>
<gene>
    <name evidence="11" type="primary">pruA</name>
    <name evidence="11" type="ORF">D0433_08405</name>
</gene>
<dbReference type="InterPro" id="IPR050485">
    <property type="entry name" value="Proline_metab_enzyme"/>
</dbReference>
<feature type="active site" evidence="8">
    <location>
        <position position="303"/>
    </location>
</feature>
<evidence type="ECO:0000313" key="12">
    <source>
        <dbReference type="Proteomes" id="UP000266389"/>
    </source>
</evidence>
<dbReference type="NCBIfam" id="TIGR01237">
    <property type="entry name" value="D1pyr5carbox2"/>
    <property type="match status" value="1"/>
</dbReference>
<dbReference type="PANTHER" id="PTHR42862">
    <property type="entry name" value="DELTA-1-PYRROLINE-5-CARBOXYLATE DEHYDROGENASE 1, ISOFORM A-RELATED"/>
    <property type="match status" value="1"/>
</dbReference>
<evidence type="ECO:0000259" key="10">
    <source>
        <dbReference type="Pfam" id="PF00171"/>
    </source>
</evidence>
<evidence type="ECO:0000256" key="8">
    <source>
        <dbReference type="PROSITE-ProRule" id="PRU10007"/>
    </source>
</evidence>
<dbReference type="InterPro" id="IPR005932">
    <property type="entry name" value="RocA"/>
</dbReference>
<dbReference type="AlphaFoldDB" id="A0A395LZG8"/>
<dbReference type="CDD" id="cd07124">
    <property type="entry name" value="ALDH_PutA-P5CDH-RocA"/>
    <property type="match status" value="1"/>
</dbReference>
<dbReference type="PROSITE" id="PS00687">
    <property type="entry name" value="ALDEHYDE_DEHYDR_GLU"/>
    <property type="match status" value="1"/>
</dbReference>
<evidence type="ECO:0000256" key="7">
    <source>
        <dbReference type="ARBA" id="ARBA00061617"/>
    </source>
</evidence>
<dbReference type="InterPro" id="IPR016160">
    <property type="entry name" value="Ald_DH_CS_CYS"/>
</dbReference>
<comment type="pathway">
    <text evidence="1">Amino-acid degradation; L-proline degradation into L-glutamate; L-glutamate from L-proline: step 2/2.</text>
</comment>
<proteinExistence type="inferred from homology"/>
<evidence type="ECO:0000256" key="1">
    <source>
        <dbReference type="ARBA" id="ARBA00004786"/>
    </source>
</evidence>
<dbReference type="InterPro" id="IPR015590">
    <property type="entry name" value="Aldehyde_DH_dom"/>
</dbReference>